<dbReference type="STRING" id="995034.SAMN05216219_0068"/>
<proteinExistence type="predicted"/>
<reference evidence="2" key="1">
    <citation type="submission" date="2016-10" db="EMBL/GenBank/DDBJ databases">
        <authorList>
            <person name="Varghese N."/>
            <person name="Submissions S."/>
        </authorList>
    </citation>
    <scope>NUCLEOTIDE SEQUENCE [LARGE SCALE GENOMIC DNA]</scope>
    <source>
        <strain evidence="2">CGMCC 1.11101</strain>
    </source>
</reference>
<dbReference type="Proteomes" id="UP000198867">
    <property type="component" value="Unassembled WGS sequence"/>
</dbReference>
<sequence>MGAMSASATTTYTAKLTDGPLEGKTLSADFLDSGDPRPTVDIAAPGGKTYVYARTSGQEFESEDSDRPTAVNYRYLTTNFDEA</sequence>
<evidence type="ECO:0000313" key="1">
    <source>
        <dbReference type="EMBL" id="SFN34910.1"/>
    </source>
</evidence>
<organism evidence="1 2">
    <name type="scientific">Mycetocola miduiensis</name>
    <dbReference type="NCBI Taxonomy" id="995034"/>
    <lineage>
        <taxon>Bacteria</taxon>
        <taxon>Bacillati</taxon>
        <taxon>Actinomycetota</taxon>
        <taxon>Actinomycetes</taxon>
        <taxon>Micrococcales</taxon>
        <taxon>Microbacteriaceae</taxon>
        <taxon>Mycetocola</taxon>
    </lineage>
</organism>
<accession>A0A1I4YBF9</accession>
<gene>
    <name evidence="1" type="ORF">SAMN05216219_0068</name>
</gene>
<keyword evidence="2" id="KW-1185">Reference proteome</keyword>
<dbReference type="AlphaFoldDB" id="A0A1I4YBF9"/>
<protein>
    <submittedName>
        <fullName evidence="1">Uncharacterized protein</fullName>
    </submittedName>
</protein>
<evidence type="ECO:0000313" key="2">
    <source>
        <dbReference type="Proteomes" id="UP000198867"/>
    </source>
</evidence>
<dbReference type="EMBL" id="FOVM01000001">
    <property type="protein sequence ID" value="SFN34910.1"/>
    <property type="molecule type" value="Genomic_DNA"/>
</dbReference>
<name>A0A1I4YBF9_9MICO</name>